<reference key="2">
    <citation type="submission" date="2011-04" db="EMBL/GenBank/DDBJ databases">
        <title>Complete sequence of chromosome of Haliscomenobacter hydrossis DSM 1100.</title>
        <authorList>
            <consortium name="US DOE Joint Genome Institute (JGI-PGF)"/>
            <person name="Lucas S."/>
            <person name="Han J."/>
            <person name="Lapidus A."/>
            <person name="Bruce D."/>
            <person name="Goodwin L."/>
            <person name="Pitluck S."/>
            <person name="Peters L."/>
            <person name="Kyrpides N."/>
            <person name="Mavromatis K."/>
            <person name="Ivanova N."/>
            <person name="Ovchinnikova G."/>
            <person name="Pagani I."/>
            <person name="Daligault H."/>
            <person name="Detter J.C."/>
            <person name="Han C."/>
            <person name="Land M."/>
            <person name="Hauser L."/>
            <person name="Markowitz V."/>
            <person name="Cheng J.-F."/>
            <person name="Hugenholtz P."/>
            <person name="Woyke T."/>
            <person name="Wu D."/>
            <person name="Verbarg S."/>
            <person name="Frueling A."/>
            <person name="Brambilla E."/>
            <person name="Klenk H.-P."/>
            <person name="Eisen J.A."/>
        </authorList>
    </citation>
    <scope>NUCLEOTIDE SEQUENCE</scope>
    <source>
        <strain>DSM 1100</strain>
    </source>
</reference>
<evidence type="ECO:0000256" key="1">
    <source>
        <dbReference type="SAM" id="Phobius"/>
    </source>
</evidence>
<name>F4L2J4_HALH1</name>
<dbReference type="EMBL" id="CP002691">
    <property type="protein sequence ID" value="AEE53912.1"/>
    <property type="molecule type" value="Genomic_DNA"/>
</dbReference>
<accession>F4L2J4</accession>
<keyword evidence="1" id="KW-1133">Transmembrane helix</keyword>
<dbReference type="InterPro" id="IPR007730">
    <property type="entry name" value="SPOR-like_dom"/>
</dbReference>
<evidence type="ECO:0000313" key="3">
    <source>
        <dbReference type="EMBL" id="AEE53912.1"/>
    </source>
</evidence>
<evidence type="ECO:0000313" key="4">
    <source>
        <dbReference type="Proteomes" id="UP000008461"/>
    </source>
</evidence>
<feature type="transmembrane region" description="Helical" evidence="1">
    <location>
        <begin position="6"/>
        <end position="27"/>
    </location>
</feature>
<evidence type="ECO:0000259" key="2">
    <source>
        <dbReference type="PROSITE" id="PS51724"/>
    </source>
</evidence>
<dbReference type="Pfam" id="PF05036">
    <property type="entry name" value="SPOR"/>
    <property type="match status" value="1"/>
</dbReference>
<dbReference type="GO" id="GO:0042834">
    <property type="term" value="F:peptidoglycan binding"/>
    <property type="evidence" value="ECO:0007669"/>
    <property type="project" value="InterPro"/>
</dbReference>
<dbReference type="Gene3D" id="3.30.70.1070">
    <property type="entry name" value="Sporulation related repeat"/>
    <property type="match status" value="1"/>
</dbReference>
<keyword evidence="1" id="KW-0472">Membrane</keyword>
<protein>
    <submittedName>
        <fullName evidence="3">Sporulation domain-containing protein</fullName>
    </submittedName>
</protein>
<feature type="domain" description="SPOR" evidence="2">
    <location>
        <begin position="141"/>
        <end position="221"/>
    </location>
</feature>
<proteinExistence type="predicted"/>
<gene>
    <name evidence="3" type="ordered locus">Halhy_6090</name>
</gene>
<dbReference type="AlphaFoldDB" id="F4L2J4"/>
<dbReference type="HOGENOM" id="CLU_1233628_0_0_10"/>
<feature type="transmembrane region" description="Helical" evidence="1">
    <location>
        <begin position="48"/>
        <end position="73"/>
    </location>
</feature>
<reference evidence="3 4" key="1">
    <citation type="journal article" date="2011" name="Stand. Genomic Sci.">
        <title>Complete genome sequence of Haliscomenobacter hydrossis type strain (O).</title>
        <authorList>
            <consortium name="US DOE Joint Genome Institute (JGI-PGF)"/>
            <person name="Daligault H."/>
            <person name="Lapidus A."/>
            <person name="Zeytun A."/>
            <person name="Nolan M."/>
            <person name="Lucas S."/>
            <person name="Del Rio T.G."/>
            <person name="Tice H."/>
            <person name="Cheng J.F."/>
            <person name="Tapia R."/>
            <person name="Han C."/>
            <person name="Goodwin L."/>
            <person name="Pitluck S."/>
            <person name="Liolios K."/>
            <person name="Pagani I."/>
            <person name="Ivanova N."/>
            <person name="Huntemann M."/>
            <person name="Mavromatis K."/>
            <person name="Mikhailova N."/>
            <person name="Pati A."/>
            <person name="Chen A."/>
            <person name="Palaniappan K."/>
            <person name="Land M."/>
            <person name="Hauser L."/>
            <person name="Brambilla E.M."/>
            <person name="Rohde M."/>
            <person name="Verbarg S."/>
            <person name="Goker M."/>
            <person name="Bristow J."/>
            <person name="Eisen J.A."/>
            <person name="Markowitz V."/>
            <person name="Hugenholtz P."/>
            <person name="Kyrpides N.C."/>
            <person name="Klenk H.P."/>
            <person name="Woyke T."/>
        </authorList>
    </citation>
    <scope>NUCLEOTIDE SEQUENCE [LARGE SCALE GENOMIC DNA]</scope>
    <source>
        <strain evidence="4">ATCC 27775 / DSM 1100 / LMG 10767 / O</strain>
    </source>
</reference>
<organism evidence="3 4">
    <name type="scientific">Haliscomenobacter hydrossis (strain ATCC 27775 / DSM 1100 / LMG 10767 / O)</name>
    <dbReference type="NCBI Taxonomy" id="760192"/>
    <lineage>
        <taxon>Bacteria</taxon>
        <taxon>Pseudomonadati</taxon>
        <taxon>Bacteroidota</taxon>
        <taxon>Saprospiria</taxon>
        <taxon>Saprospirales</taxon>
        <taxon>Haliscomenobacteraceae</taxon>
        <taxon>Haliscomenobacter</taxon>
    </lineage>
</organism>
<dbReference type="InterPro" id="IPR036680">
    <property type="entry name" value="SPOR-like_sf"/>
</dbReference>
<dbReference type="RefSeq" id="WP_013768434.1">
    <property type="nucleotide sequence ID" value="NC_015510.1"/>
</dbReference>
<dbReference type="Proteomes" id="UP000008461">
    <property type="component" value="Chromosome"/>
</dbReference>
<keyword evidence="1" id="KW-0812">Transmembrane</keyword>
<dbReference type="KEGG" id="hhy:Halhy_6090"/>
<sequence length="224" mass="24585">MTQQSIFTVIQLILSIGAGLLVGRYARPVVRKMVTAAMPMQQRLKENFLRRLGLISGLITIGFSMFTAGFVHLSTAKWLRASRTLRQDIKTGSAPAPLDIRPTRPIDDPIRVDGLLDEPDDVQQKRAAVPQLSIAQAADPVFVPTADYLQLEAFGSLENARTSAARWQAQRGTYQVWIVQSPGGTAPWKVVLGPFASLDAARQYRDQSELTGFPRSAKGLALVE</sequence>
<keyword evidence="4" id="KW-1185">Reference proteome</keyword>
<dbReference type="SUPFAM" id="SSF110997">
    <property type="entry name" value="Sporulation related repeat"/>
    <property type="match status" value="1"/>
</dbReference>
<dbReference type="PROSITE" id="PS51724">
    <property type="entry name" value="SPOR"/>
    <property type="match status" value="1"/>
</dbReference>